<dbReference type="PANTHER" id="PTHR10039:SF14">
    <property type="entry name" value="NACHT DOMAIN-CONTAINING PROTEIN"/>
    <property type="match status" value="1"/>
</dbReference>
<gene>
    <name evidence="2" type="ORF">GSTUAT00003625001</name>
</gene>
<reference evidence="2" key="1">
    <citation type="submission" date="2015-10" db="EMBL/GenBank/DDBJ databases">
        <authorList>
            <person name="Regsiter A."/>
            <person name="william w."/>
        </authorList>
    </citation>
    <scope>NUCLEOTIDE SEQUENCE</scope>
    <source>
        <strain evidence="2">Montdore</strain>
    </source>
</reference>
<dbReference type="InterPro" id="IPR056125">
    <property type="entry name" value="DUF7708"/>
</dbReference>
<keyword evidence="3" id="KW-1185">Reference proteome</keyword>
<evidence type="ECO:0000259" key="1">
    <source>
        <dbReference type="Pfam" id="PF24809"/>
    </source>
</evidence>
<dbReference type="Pfam" id="PF24809">
    <property type="entry name" value="DUF7708"/>
    <property type="match status" value="1"/>
</dbReference>
<dbReference type="AlphaFoldDB" id="A0A292PXL4"/>
<evidence type="ECO:0000313" key="2">
    <source>
        <dbReference type="EMBL" id="CUS12299.1"/>
    </source>
</evidence>
<evidence type="ECO:0000313" key="3">
    <source>
        <dbReference type="Proteomes" id="UP001412239"/>
    </source>
</evidence>
<dbReference type="PANTHER" id="PTHR10039">
    <property type="entry name" value="AMELOGENIN"/>
    <property type="match status" value="1"/>
</dbReference>
<feature type="domain" description="DUF7708" evidence="1">
    <location>
        <begin position="152"/>
        <end position="295"/>
    </location>
</feature>
<proteinExistence type="predicted"/>
<name>A0A292PXL4_9PEZI</name>
<dbReference type="Proteomes" id="UP001412239">
    <property type="component" value="Unassembled WGS sequence"/>
</dbReference>
<organism evidence="2 3">
    <name type="scientific">Tuber aestivum</name>
    <name type="common">summer truffle</name>
    <dbReference type="NCBI Taxonomy" id="59557"/>
    <lineage>
        <taxon>Eukaryota</taxon>
        <taxon>Fungi</taxon>
        <taxon>Dikarya</taxon>
        <taxon>Ascomycota</taxon>
        <taxon>Pezizomycotina</taxon>
        <taxon>Pezizomycetes</taxon>
        <taxon>Pezizales</taxon>
        <taxon>Tuberaceae</taxon>
        <taxon>Tuber</taxon>
    </lineage>
</organism>
<accession>A0A292PXL4</accession>
<protein>
    <recommendedName>
        <fullName evidence="1">DUF7708 domain-containing protein</fullName>
    </recommendedName>
</protein>
<dbReference type="EMBL" id="LN890996">
    <property type="protein sequence ID" value="CUS12299.1"/>
    <property type="molecule type" value="Genomic_DNA"/>
</dbReference>
<sequence>MSSTFGTKILRSHQKFQPFQQQEHQHALVPARRTSLPFEEEKETCSGQIGLIIPVPDVCDEERHATKDWWADPGKLSKEFILLIHGGRTFSTLGPAKQAFEEAIQIFNGTLAKSEKERLDPERATTMADVLEYTNKAKETWENKPRWKKPRKWLERFSTRVTHYSKVMDVLVQHHPEYASLAWGAMKLLFVLVINHETAIKEVAKTLTRISGYLPQADLLSIMYPSDEMRIGVATLYAHIISFLQRATSWYRGGRLSHFFRALWNPFEVSFRELVDDIREQGKRVADLADVGHKLDTRVNRGLIEDLCKKVERVSALVGAGQAPDRRKSMNGQVHCIQMTQREFFELQNRFWASKQDQEQLCQNMFGQLRPLLGYKSPGFENLKISGSLGLPVELDFRGLPKALGRLAVDLEETAAMFSYQIAFIFCSNETVCGYLKSPVDVAKLLVFHVLEHNPHLLLEQRNTLPLDRLQAARTVPDFIKILEDILRFIPSILFVIDSIDACALPALRGDKAECTSNDIQQLIDGLTGLARTFENSVKITFTTRPSNKRLLTPGPLFEKHATKLHLHGGMVGWIDEKRDDFPLPRFRNHTFITPDAVAPREPSDDEPFLKMTTPEGGSISAGTPNKFPLPKRPSWPSNLYSIIRHKCEFRDCIDLATMERTLTTAKFPNPFCGR</sequence>